<evidence type="ECO:0000313" key="5">
    <source>
        <dbReference type="Proteomes" id="UP000198915"/>
    </source>
</evidence>
<dbReference type="InterPro" id="IPR032816">
    <property type="entry name" value="VTT_dom"/>
</dbReference>
<accession>A0A1I3VPT1</accession>
<dbReference type="PANTHER" id="PTHR42709">
    <property type="entry name" value="ALKALINE PHOSPHATASE LIKE PROTEIN"/>
    <property type="match status" value="1"/>
</dbReference>
<keyword evidence="2" id="KW-0472">Membrane</keyword>
<dbReference type="Proteomes" id="UP000198915">
    <property type="component" value="Unassembled WGS sequence"/>
</dbReference>
<dbReference type="GO" id="GO:0005886">
    <property type="term" value="C:plasma membrane"/>
    <property type="evidence" value="ECO:0007669"/>
    <property type="project" value="TreeGrafter"/>
</dbReference>
<keyword evidence="5" id="KW-1185">Reference proteome</keyword>
<dbReference type="AlphaFoldDB" id="A0A1I3VPT1"/>
<feature type="transmembrane region" description="Helical" evidence="2">
    <location>
        <begin position="49"/>
        <end position="75"/>
    </location>
</feature>
<comment type="similarity">
    <text evidence="1">Belongs to the DedA family.</text>
</comment>
<dbReference type="EMBL" id="FORT01000007">
    <property type="protein sequence ID" value="SFJ96326.1"/>
    <property type="molecule type" value="Genomic_DNA"/>
</dbReference>
<feature type="domain" description="VTT" evidence="3">
    <location>
        <begin position="22"/>
        <end position="144"/>
    </location>
</feature>
<dbReference type="STRING" id="1884381.SAMN05518846_10782"/>
<dbReference type="PANTHER" id="PTHR42709:SF9">
    <property type="entry name" value="ALKALINE PHOSPHATASE LIKE PROTEIN"/>
    <property type="match status" value="1"/>
</dbReference>
<feature type="transmembrane region" description="Helical" evidence="2">
    <location>
        <begin position="157"/>
        <end position="178"/>
    </location>
</feature>
<gene>
    <name evidence="4" type="ORF">SAMN05518846_10782</name>
</gene>
<feature type="transmembrane region" description="Helical" evidence="2">
    <location>
        <begin position="95"/>
        <end position="117"/>
    </location>
</feature>
<dbReference type="InterPro" id="IPR051311">
    <property type="entry name" value="DedA_domain"/>
</dbReference>
<protein>
    <submittedName>
        <fullName evidence="4">Membrane protein DedA, SNARE-associated domain</fullName>
    </submittedName>
</protein>
<evidence type="ECO:0000256" key="1">
    <source>
        <dbReference type="ARBA" id="ARBA00010792"/>
    </source>
</evidence>
<evidence type="ECO:0000256" key="2">
    <source>
        <dbReference type="SAM" id="Phobius"/>
    </source>
</evidence>
<evidence type="ECO:0000313" key="4">
    <source>
        <dbReference type="EMBL" id="SFJ96326.1"/>
    </source>
</evidence>
<feature type="transmembrane region" description="Helical" evidence="2">
    <location>
        <begin position="124"/>
        <end position="145"/>
    </location>
</feature>
<sequence>MVAGGFISSFVSVVKEMASKLIPDEIIVITAGAQVTHSEQSVGQAFLSIYLAAAFVLTFCYILGAILGTPVAGWLRHRRQSPCISTPRGHQAMNWILFLSIFFPVVRHVVPFLAGMFRFRLRHFLLVFLPSSFLWTLHYFLAGYWMSDKIDLLVAGIYRYSKISLVGLLIVVVLYALVRHMIRWGSTGAGEKNRREYS</sequence>
<dbReference type="RefSeq" id="WP_092268574.1">
    <property type="nucleotide sequence ID" value="NZ_FORT01000007.1"/>
</dbReference>
<dbReference type="Pfam" id="PF09335">
    <property type="entry name" value="VTT_dom"/>
    <property type="match status" value="1"/>
</dbReference>
<keyword evidence="2" id="KW-0812">Transmembrane</keyword>
<evidence type="ECO:0000259" key="3">
    <source>
        <dbReference type="Pfam" id="PF09335"/>
    </source>
</evidence>
<name>A0A1I3VPT1_9BACL</name>
<keyword evidence="2" id="KW-1133">Transmembrane helix</keyword>
<proteinExistence type="inferred from homology"/>
<reference evidence="5" key="1">
    <citation type="submission" date="2016-10" db="EMBL/GenBank/DDBJ databases">
        <authorList>
            <person name="Varghese N."/>
            <person name="Submissions S."/>
        </authorList>
    </citation>
    <scope>NUCLEOTIDE SEQUENCE [LARGE SCALE GENOMIC DNA]</scope>
    <source>
        <strain evidence="5">OK042</strain>
    </source>
</reference>
<organism evidence="4 5">
    <name type="scientific">Brevibacillus centrosporus</name>
    <dbReference type="NCBI Taxonomy" id="54910"/>
    <lineage>
        <taxon>Bacteria</taxon>
        <taxon>Bacillati</taxon>
        <taxon>Bacillota</taxon>
        <taxon>Bacilli</taxon>
        <taxon>Bacillales</taxon>
        <taxon>Paenibacillaceae</taxon>
        <taxon>Brevibacillus</taxon>
    </lineage>
</organism>